<evidence type="ECO:0000256" key="5">
    <source>
        <dbReference type="ARBA" id="ARBA00023098"/>
    </source>
</evidence>
<dbReference type="PANTHER" id="PTHR46274:SF6">
    <property type="entry name" value="TYR_PHOSPHATASE_2 DOMAIN-CONTAINING PROTEIN"/>
    <property type="match status" value="1"/>
</dbReference>
<dbReference type="PROSITE" id="PS00383">
    <property type="entry name" value="TYR_PHOSPHATASE_1"/>
    <property type="match status" value="1"/>
</dbReference>
<comment type="pathway">
    <text evidence="1">Lipid metabolism.</text>
</comment>
<proteinExistence type="predicted"/>
<dbReference type="Gene3D" id="3.90.190.10">
    <property type="entry name" value="Protein tyrosine phosphatase superfamily"/>
    <property type="match status" value="1"/>
</dbReference>
<dbReference type="CDD" id="cd14524">
    <property type="entry name" value="PTPMT1"/>
    <property type="match status" value="1"/>
</dbReference>
<gene>
    <name evidence="11" type="ORF">Esi_0462_0002</name>
</gene>
<sequence length="246" mass="27286">MFDTLFANAAGGDRFYGKPEPISPHGGPPGSPLTSKALILGAALAAGGIFGLFQLRLLPKSWGPWVSKIYFWPTLPFTMIRAFDNYWTKMDDTVYLGAAPVGFLGHADALHAKGVVGVINMCGEYRGPLEDYARLGIEQLWLPTVDHEEPELADYDRGVAFIQKWNSKGGKVLVHCKAGHGRSSAIVMAWLLASKRNTTPLEVQRQMSSKRRVRTFLYKQLNLRLFYRSLQTSADGTGKDRENVAR</sequence>
<keyword evidence="7" id="KW-1208">Phospholipid metabolism</keyword>
<dbReference type="PROSITE" id="PS50054">
    <property type="entry name" value="TYR_PHOSPHATASE_DUAL"/>
    <property type="match status" value="1"/>
</dbReference>
<feature type="domain" description="Tyrosine-protein phosphatase" evidence="9">
    <location>
        <begin position="86"/>
        <end position="236"/>
    </location>
</feature>
<accession>D7G226</accession>
<dbReference type="InterPro" id="IPR000387">
    <property type="entry name" value="Tyr_Pase_dom"/>
</dbReference>
<dbReference type="InterPro" id="IPR044596">
    <property type="entry name" value="PTPMT1-like"/>
</dbReference>
<evidence type="ECO:0000313" key="12">
    <source>
        <dbReference type="Proteomes" id="UP000002630"/>
    </source>
</evidence>
<dbReference type="GO" id="GO:0008654">
    <property type="term" value="P:phospholipid biosynthetic process"/>
    <property type="evidence" value="ECO:0007669"/>
    <property type="project" value="UniProtKB-KW"/>
</dbReference>
<dbReference type="InterPro" id="IPR016130">
    <property type="entry name" value="Tyr_Pase_AS"/>
</dbReference>
<dbReference type="PANTHER" id="PTHR46274">
    <property type="entry name" value="PHOSPHATIDYLINOSITOL PHOSPHATASE"/>
    <property type="match status" value="1"/>
</dbReference>
<dbReference type="OMA" id="ICWIAYS"/>
<keyword evidence="6" id="KW-0594">Phospholipid biosynthesis</keyword>
<evidence type="ECO:0000259" key="9">
    <source>
        <dbReference type="PROSITE" id="PS50054"/>
    </source>
</evidence>
<dbReference type="InterPro" id="IPR020422">
    <property type="entry name" value="TYR_PHOSPHATASE_DUAL_dom"/>
</dbReference>
<keyword evidence="5" id="KW-0443">Lipid metabolism</keyword>
<dbReference type="Proteomes" id="UP000002630">
    <property type="component" value="Linkage Group LG23"/>
</dbReference>
<evidence type="ECO:0000259" key="10">
    <source>
        <dbReference type="PROSITE" id="PS50056"/>
    </source>
</evidence>
<evidence type="ECO:0000256" key="3">
    <source>
        <dbReference type="ARBA" id="ARBA00022801"/>
    </source>
</evidence>
<dbReference type="PROSITE" id="PS50056">
    <property type="entry name" value="TYR_PHOSPHATASE_2"/>
    <property type="match status" value="1"/>
</dbReference>
<dbReference type="InterPro" id="IPR000340">
    <property type="entry name" value="Dual-sp_phosphatase_cat-dom"/>
</dbReference>
<dbReference type="AlphaFoldDB" id="D7G226"/>
<evidence type="ECO:0000256" key="7">
    <source>
        <dbReference type="ARBA" id="ARBA00023264"/>
    </source>
</evidence>
<protein>
    <submittedName>
        <fullName evidence="11">Uncharacterized protein</fullName>
    </submittedName>
</protein>
<dbReference type="SUPFAM" id="SSF52799">
    <property type="entry name" value="(Phosphotyrosine protein) phosphatases II"/>
    <property type="match status" value="1"/>
</dbReference>
<evidence type="ECO:0000256" key="2">
    <source>
        <dbReference type="ARBA" id="ARBA00022516"/>
    </source>
</evidence>
<dbReference type="InterPro" id="IPR029021">
    <property type="entry name" value="Prot-tyrosine_phosphatase-like"/>
</dbReference>
<reference evidence="11 12" key="1">
    <citation type="journal article" date="2010" name="Nature">
        <title>The Ectocarpus genome and the independent evolution of multicellularity in brown algae.</title>
        <authorList>
            <person name="Cock J.M."/>
            <person name="Sterck L."/>
            <person name="Rouze P."/>
            <person name="Scornet D."/>
            <person name="Allen A.E."/>
            <person name="Amoutzias G."/>
            <person name="Anthouard V."/>
            <person name="Artiguenave F."/>
            <person name="Aury J.M."/>
            <person name="Badger J.H."/>
            <person name="Beszteri B."/>
            <person name="Billiau K."/>
            <person name="Bonnet E."/>
            <person name="Bothwell J.H."/>
            <person name="Bowler C."/>
            <person name="Boyen C."/>
            <person name="Brownlee C."/>
            <person name="Carrano C.J."/>
            <person name="Charrier B."/>
            <person name="Cho G.Y."/>
            <person name="Coelho S.M."/>
            <person name="Collen J."/>
            <person name="Corre E."/>
            <person name="Da Silva C."/>
            <person name="Delage L."/>
            <person name="Delaroque N."/>
            <person name="Dittami S.M."/>
            <person name="Doulbeau S."/>
            <person name="Elias M."/>
            <person name="Farnham G."/>
            <person name="Gachon C.M."/>
            <person name="Gschloessl B."/>
            <person name="Heesch S."/>
            <person name="Jabbari K."/>
            <person name="Jubin C."/>
            <person name="Kawai H."/>
            <person name="Kimura K."/>
            <person name="Kloareg B."/>
            <person name="Kupper F.C."/>
            <person name="Lang D."/>
            <person name="Le Bail A."/>
            <person name="Leblanc C."/>
            <person name="Lerouge P."/>
            <person name="Lohr M."/>
            <person name="Lopez P.J."/>
            <person name="Martens C."/>
            <person name="Maumus F."/>
            <person name="Michel G."/>
            <person name="Miranda-Saavedra D."/>
            <person name="Morales J."/>
            <person name="Moreau H."/>
            <person name="Motomura T."/>
            <person name="Nagasato C."/>
            <person name="Napoli C.A."/>
            <person name="Nelson D.R."/>
            <person name="Nyvall-Collen P."/>
            <person name="Peters A.F."/>
            <person name="Pommier C."/>
            <person name="Potin P."/>
            <person name="Poulain J."/>
            <person name="Quesneville H."/>
            <person name="Read B."/>
            <person name="Rensing S.A."/>
            <person name="Ritter A."/>
            <person name="Rousvoal S."/>
            <person name="Samanta M."/>
            <person name="Samson G."/>
            <person name="Schroeder D.C."/>
            <person name="Segurens B."/>
            <person name="Strittmatter M."/>
            <person name="Tonon T."/>
            <person name="Tregear J.W."/>
            <person name="Valentin K."/>
            <person name="von Dassow P."/>
            <person name="Yamagishi T."/>
            <person name="Van de Peer Y."/>
            <person name="Wincker P."/>
        </authorList>
    </citation>
    <scope>NUCLEOTIDE SEQUENCE [LARGE SCALE GENOMIC DNA]</scope>
    <source>
        <strain evidence="12">Ec32 / CCAP1310/4</strain>
    </source>
</reference>
<dbReference type="InParanoid" id="D7G226"/>
<dbReference type="SMART" id="SM00195">
    <property type="entry name" value="DSPc"/>
    <property type="match status" value="1"/>
</dbReference>
<evidence type="ECO:0000256" key="8">
    <source>
        <dbReference type="ARBA" id="ARBA00025707"/>
    </source>
</evidence>
<feature type="domain" description="Tyrosine specific protein phosphatases" evidence="10">
    <location>
        <begin position="153"/>
        <end position="225"/>
    </location>
</feature>
<evidence type="ECO:0000256" key="4">
    <source>
        <dbReference type="ARBA" id="ARBA00022912"/>
    </source>
</evidence>
<keyword evidence="4" id="KW-0904">Protein phosphatase</keyword>
<organism evidence="11 12">
    <name type="scientific">Ectocarpus siliculosus</name>
    <name type="common">Brown alga</name>
    <name type="synonym">Conferva siliculosa</name>
    <dbReference type="NCBI Taxonomy" id="2880"/>
    <lineage>
        <taxon>Eukaryota</taxon>
        <taxon>Sar</taxon>
        <taxon>Stramenopiles</taxon>
        <taxon>Ochrophyta</taxon>
        <taxon>PX clade</taxon>
        <taxon>Phaeophyceae</taxon>
        <taxon>Ectocarpales</taxon>
        <taxon>Ectocarpaceae</taxon>
        <taxon>Ectocarpus</taxon>
    </lineage>
</organism>
<evidence type="ECO:0000256" key="1">
    <source>
        <dbReference type="ARBA" id="ARBA00005189"/>
    </source>
</evidence>
<dbReference type="OrthoDB" id="273181at2759"/>
<name>D7G226_ECTSI</name>
<dbReference type="Pfam" id="PF00782">
    <property type="entry name" value="DSPc"/>
    <property type="match status" value="1"/>
</dbReference>
<dbReference type="GO" id="GO:0004721">
    <property type="term" value="F:phosphoprotein phosphatase activity"/>
    <property type="evidence" value="ECO:0007669"/>
    <property type="project" value="UniProtKB-KW"/>
</dbReference>
<keyword evidence="2" id="KW-0444">Lipid biosynthesis</keyword>
<dbReference type="EMBL" id="FN648666">
    <property type="protein sequence ID" value="CBJ33329.1"/>
    <property type="molecule type" value="Genomic_DNA"/>
</dbReference>
<evidence type="ECO:0000313" key="11">
    <source>
        <dbReference type="EMBL" id="CBJ33329.1"/>
    </source>
</evidence>
<dbReference type="EMBL" id="FN649748">
    <property type="protein sequence ID" value="CBJ33329.1"/>
    <property type="molecule type" value="Genomic_DNA"/>
</dbReference>
<evidence type="ECO:0000256" key="6">
    <source>
        <dbReference type="ARBA" id="ARBA00023209"/>
    </source>
</evidence>
<keyword evidence="12" id="KW-1185">Reference proteome</keyword>
<comment type="pathway">
    <text evidence="8">Phospholipid metabolism.</text>
</comment>
<keyword evidence="3" id="KW-0378">Hydrolase</keyword>
<dbReference type="eggNOG" id="KOG1719">
    <property type="taxonomic scope" value="Eukaryota"/>
</dbReference>